<evidence type="ECO:0008006" key="3">
    <source>
        <dbReference type="Google" id="ProtNLM"/>
    </source>
</evidence>
<sequence length="274" mass="29801">MNERNSASNNGLTSLSLIGDAAEVGISPSVQQARLPFTVRVVADDEALARALAVRQKAYMRHVPDFASTMHIPEKYDREEGGLVLLAEAKLTGSPVGTMRIQTNRFRPLAIEQSIDLPSWLSGRMVGATRLAVEAGGPGRMVKAALFKAFYLYCVNQGIEWMVIAARTPLDRQYAALLFRDVFGVGEFIPLAHAANIPHRIMAFEVGTAERRWREAGHPLHEFMVATHHPDIDLSAAPSLAWPGTSVDLQIPADPADINSGAGNAVRRQPACTL</sequence>
<dbReference type="Gene3D" id="3.40.630.30">
    <property type="match status" value="1"/>
</dbReference>
<organism evidence="1 2">
    <name type="scientific">Paraburkholderia youngii</name>
    <dbReference type="NCBI Taxonomy" id="2782701"/>
    <lineage>
        <taxon>Bacteria</taxon>
        <taxon>Pseudomonadati</taxon>
        <taxon>Pseudomonadota</taxon>
        <taxon>Betaproteobacteria</taxon>
        <taxon>Burkholderiales</taxon>
        <taxon>Burkholderiaceae</taxon>
        <taxon>Paraburkholderia</taxon>
    </lineage>
</organism>
<accession>A0A7W8LEC3</accession>
<dbReference type="RefSeq" id="WP_184228830.1">
    <property type="nucleotide sequence ID" value="NZ_JACHDE010000034.1"/>
</dbReference>
<reference evidence="1 2" key="1">
    <citation type="submission" date="2020-08" db="EMBL/GenBank/DDBJ databases">
        <title>Genomic Encyclopedia of Type Strains, Phase IV (KMG-V): Genome sequencing to study the core and pangenomes of soil and plant-associated prokaryotes.</title>
        <authorList>
            <person name="Whitman W."/>
        </authorList>
    </citation>
    <scope>NUCLEOTIDE SEQUENCE [LARGE SCALE GENOMIC DNA]</scope>
    <source>
        <strain evidence="1 2">JPY162</strain>
    </source>
</reference>
<evidence type="ECO:0000313" key="2">
    <source>
        <dbReference type="Proteomes" id="UP000592820"/>
    </source>
</evidence>
<proteinExistence type="predicted"/>
<comment type="caution">
    <text evidence="1">The sequence shown here is derived from an EMBL/GenBank/DDBJ whole genome shotgun (WGS) entry which is preliminary data.</text>
</comment>
<dbReference type="EMBL" id="JACHDE010000034">
    <property type="protein sequence ID" value="MBB5405484.1"/>
    <property type="molecule type" value="Genomic_DNA"/>
</dbReference>
<gene>
    <name evidence="1" type="ORF">HDG41_007580</name>
</gene>
<dbReference type="InterPro" id="IPR016181">
    <property type="entry name" value="Acyl_CoA_acyltransferase"/>
</dbReference>
<name>A0A7W8LEC3_9BURK</name>
<evidence type="ECO:0000313" key="1">
    <source>
        <dbReference type="EMBL" id="MBB5405484.1"/>
    </source>
</evidence>
<dbReference type="Proteomes" id="UP000592820">
    <property type="component" value="Unassembled WGS sequence"/>
</dbReference>
<dbReference type="SUPFAM" id="SSF55729">
    <property type="entry name" value="Acyl-CoA N-acyltransferases (Nat)"/>
    <property type="match status" value="1"/>
</dbReference>
<dbReference type="AlphaFoldDB" id="A0A7W8LEC3"/>
<protein>
    <recommendedName>
        <fullName evidence="3">GNAT family N-acetyltransferase</fullName>
    </recommendedName>
</protein>